<keyword evidence="7" id="KW-0788">Thiol protease</keyword>
<reference evidence="14" key="1">
    <citation type="submission" date="2023-07" db="EMBL/GenBank/DDBJ databases">
        <title>Chromosome-level genome assembly of Artemia franciscana.</title>
        <authorList>
            <person name="Jo E."/>
        </authorList>
    </citation>
    <scope>NUCLEOTIDE SEQUENCE</scope>
    <source>
        <tissue evidence="14">Whole body</tissue>
    </source>
</reference>
<evidence type="ECO:0000256" key="2">
    <source>
        <dbReference type="ARBA" id="ARBA00010958"/>
    </source>
</evidence>
<sequence>MYHPTKDTIDILFEACLTYEPGQMEPIDFLEGNSKSNDFSGSVVWILGKDHFLPKCIDDLHKDISSRLWLSYRKGFQTIGNTNFTSDKGWGCMLRCGQMILAESLIRLHLGRDWLCSEDKENIIYKKILKLFEDKRSCTYSIHQIALMGVCKGKTVGQWFGPNTIGHVLRQLSTFDSWNDLRIHVAMDTCLTKSDVENVATMQLEDLQNFYDTGKHPSNRLASWRPVLVIIPLRVGLCTVNPIYVEYLKACFECEQSVGIIGGKPNQALYFIGYAGEEVVFLDPHVCQPCTFTDEMEDFDDSSYHCTAPGRIPFLSMDPSLALCFFCKDEREFKALCVFLEERVLKDISSPLFEITQHRLHTRENISCRTVSAKSYSKSQGDEQMVCSSPSSEEEYELIEG</sequence>
<dbReference type="InterPro" id="IPR038765">
    <property type="entry name" value="Papain-like_cys_pep_sf"/>
</dbReference>
<protein>
    <recommendedName>
        <fullName evidence="11">Cysteine protease</fullName>
        <ecNumber evidence="11">3.4.22.-</ecNumber>
    </recommendedName>
</protein>
<evidence type="ECO:0000256" key="1">
    <source>
        <dbReference type="ARBA" id="ARBA00004496"/>
    </source>
</evidence>
<keyword evidence="4 11" id="KW-0963">Cytoplasm</keyword>
<evidence type="ECO:0000256" key="8">
    <source>
        <dbReference type="ARBA" id="ARBA00022927"/>
    </source>
</evidence>
<organism evidence="14 15">
    <name type="scientific">Artemia franciscana</name>
    <name type="common">Brine shrimp</name>
    <name type="synonym">Artemia sanfranciscana</name>
    <dbReference type="NCBI Taxonomy" id="6661"/>
    <lineage>
        <taxon>Eukaryota</taxon>
        <taxon>Metazoa</taxon>
        <taxon>Ecdysozoa</taxon>
        <taxon>Arthropoda</taxon>
        <taxon>Crustacea</taxon>
        <taxon>Branchiopoda</taxon>
        <taxon>Anostraca</taxon>
        <taxon>Artemiidae</taxon>
        <taxon>Artemia</taxon>
    </lineage>
</organism>
<dbReference type="GO" id="GO:0000423">
    <property type="term" value="P:mitophagy"/>
    <property type="evidence" value="ECO:0007669"/>
    <property type="project" value="TreeGrafter"/>
</dbReference>
<dbReference type="GO" id="GO:0035973">
    <property type="term" value="P:aggrephagy"/>
    <property type="evidence" value="ECO:0007669"/>
    <property type="project" value="TreeGrafter"/>
</dbReference>
<keyword evidence="3" id="KW-0813">Transport</keyword>
<evidence type="ECO:0000256" key="5">
    <source>
        <dbReference type="ARBA" id="ARBA00022670"/>
    </source>
</evidence>
<accession>A0AA88L3J0</accession>
<feature type="region of interest" description="Disordered" evidence="12">
    <location>
        <begin position="382"/>
        <end position="401"/>
    </location>
</feature>
<dbReference type="Proteomes" id="UP001187531">
    <property type="component" value="Unassembled WGS sequence"/>
</dbReference>
<evidence type="ECO:0000259" key="13">
    <source>
        <dbReference type="Pfam" id="PF03416"/>
    </source>
</evidence>
<dbReference type="EC" id="3.4.22.-" evidence="11"/>
<dbReference type="InterPro" id="IPR005078">
    <property type="entry name" value="Peptidase_C54"/>
</dbReference>
<evidence type="ECO:0000256" key="3">
    <source>
        <dbReference type="ARBA" id="ARBA00022448"/>
    </source>
</evidence>
<evidence type="ECO:0000256" key="10">
    <source>
        <dbReference type="ARBA" id="ARBA00029362"/>
    </source>
</evidence>
<dbReference type="EMBL" id="JAVRJZ010000016">
    <property type="protein sequence ID" value="KAK2711386.1"/>
    <property type="molecule type" value="Genomic_DNA"/>
</dbReference>
<name>A0AA88L3J0_ARTSF</name>
<keyword evidence="8 11" id="KW-0653">Protein transport</keyword>
<comment type="similarity">
    <text evidence="2 11">Belongs to the peptidase C54 family.</text>
</comment>
<gene>
    <name evidence="14" type="ORF">QYM36_012536</name>
</gene>
<evidence type="ECO:0000256" key="6">
    <source>
        <dbReference type="ARBA" id="ARBA00022801"/>
    </source>
</evidence>
<comment type="function">
    <text evidence="11">Cysteine protease that plays a key role in autophagy by mediating both proteolytic activation and delipidation of ATG8 family proteins.</text>
</comment>
<dbReference type="GO" id="GO:0000045">
    <property type="term" value="P:autophagosome assembly"/>
    <property type="evidence" value="ECO:0007669"/>
    <property type="project" value="TreeGrafter"/>
</dbReference>
<evidence type="ECO:0000256" key="4">
    <source>
        <dbReference type="ARBA" id="ARBA00022490"/>
    </source>
</evidence>
<evidence type="ECO:0000256" key="12">
    <source>
        <dbReference type="SAM" id="MobiDB-lite"/>
    </source>
</evidence>
<comment type="catalytic activity">
    <reaction evidence="10">
        <text>[protein]-C-terminal L-amino acid-glycyl-phosphatidylethanolamide + H2O = [protein]-C-terminal L-amino acid-glycine + a 1,2-diacyl-sn-glycero-3-phosphoethanolamine</text>
        <dbReference type="Rhea" id="RHEA:67548"/>
        <dbReference type="Rhea" id="RHEA-COMP:17323"/>
        <dbReference type="Rhea" id="RHEA-COMP:17324"/>
        <dbReference type="ChEBI" id="CHEBI:15377"/>
        <dbReference type="ChEBI" id="CHEBI:64612"/>
        <dbReference type="ChEBI" id="CHEBI:172940"/>
        <dbReference type="ChEBI" id="CHEBI:172941"/>
    </reaction>
    <physiologicalReaction direction="left-to-right" evidence="10">
        <dbReference type="Rhea" id="RHEA:67549"/>
    </physiologicalReaction>
</comment>
<feature type="domain" description="Peptidase C54 catalytic" evidence="13">
    <location>
        <begin position="58"/>
        <end position="337"/>
    </location>
</feature>
<evidence type="ECO:0000313" key="14">
    <source>
        <dbReference type="EMBL" id="KAK2711386.1"/>
    </source>
</evidence>
<dbReference type="InterPro" id="IPR046792">
    <property type="entry name" value="Peptidase_C54_cat"/>
</dbReference>
<evidence type="ECO:0000256" key="7">
    <source>
        <dbReference type="ARBA" id="ARBA00022807"/>
    </source>
</evidence>
<keyword evidence="6 11" id="KW-0378">Hydrolase</keyword>
<dbReference type="GO" id="GO:0016485">
    <property type="term" value="P:protein processing"/>
    <property type="evidence" value="ECO:0007669"/>
    <property type="project" value="TreeGrafter"/>
</dbReference>
<evidence type="ECO:0000256" key="11">
    <source>
        <dbReference type="RuleBase" id="RU363115"/>
    </source>
</evidence>
<keyword evidence="5 11" id="KW-0645">Protease</keyword>
<dbReference type="SUPFAM" id="SSF54001">
    <property type="entry name" value="Cysteine proteinases"/>
    <property type="match status" value="1"/>
</dbReference>
<dbReference type="PANTHER" id="PTHR22624">
    <property type="entry name" value="CYSTEINE PROTEASE ATG4"/>
    <property type="match status" value="1"/>
</dbReference>
<dbReference type="Pfam" id="PF03416">
    <property type="entry name" value="Peptidase_C54"/>
    <property type="match status" value="1"/>
</dbReference>
<keyword evidence="15" id="KW-1185">Reference proteome</keyword>
<dbReference type="AlphaFoldDB" id="A0AA88L3J0"/>
<dbReference type="GO" id="GO:0004197">
    <property type="term" value="F:cysteine-type endopeptidase activity"/>
    <property type="evidence" value="ECO:0007669"/>
    <property type="project" value="TreeGrafter"/>
</dbReference>
<dbReference type="GO" id="GO:0015031">
    <property type="term" value="P:protein transport"/>
    <property type="evidence" value="ECO:0007669"/>
    <property type="project" value="UniProtKB-KW"/>
</dbReference>
<evidence type="ECO:0000313" key="15">
    <source>
        <dbReference type="Proteomes" id="UP001187531"/>
    </source>
</evidence>
<dbReference type="GO" id="GO:0034727">
    <property type="term" value="P:piecemeal microautophagy of the nucleus"/>
    <property type="evidence" value="ECO:0007669"/>
    <property type="project" value="TreeGrafter"/>
</dbReference>
<dbReference type="GO" id="GO:0005737">
    <property type="term" value="C:cytoplasm"/>
    <property type="evidence" value="ECO:0007669"/>
    <property type="project" value="UniProtKB-SubCell"/>
</dbReference>
<dbReference type="GO" id="GO:0019786">
    <property type="term" value="F:protein-phosphatidylethanolamide deconjugating activity"/>
    <property type="evidence" value="ECO:0007669"/>
    <property type="project" value="InterPro"/>
</dbReference>
<proteinExistence type="inferred from homology"/>
<feature type="compositionally biased region" description="Acidic residues" evidence="12">
    <location>
        <begin position="392"/>
        <end position="401"/>
    </location>
</feature>
<dbReference type="PANTHER" id="PTHR22624:SF49">
    <property type="entry name" value="CYSTEINE PROTEASE"/>
    <property type="match status" value="1"/>
</dbReference>
<comment type="caution">
    <text evidence="14">The sequence shown here is derived from an EMBL/GenBank/DDBJ whole genome shotgun (WGS) entry which is preliminary data.</text>
</comment>
<comment type="subcellular location">
    <subcellularLocation>
        <location evidence="1 11">Cytoplasm</location>
    </subcellularLocation>
</comment>
<keyword evidence="9 11" id="KW-0072">Autophagy</keyword>
<evidence type="ECO:0000256" key="9">
    <source>
        <dbReference type="ARBA" id="ARBA00023006"/>
    </source>
</evidence>